<evidence type="ECO:0000256" key="3">
    <source>
        <dbReference type="ARBA" id="ARBA00022679"/>
    </source>
</evidence>
<comment type="pathway">
    <text evidence="4">Phospholipid metabolism.</text>
</comment>
<dbReference type="Proteomes" id="UP000234857">
    <property type="component" value="Unassembled WGS sequence"/>
</dbReference>
<evidence type="ECO:0000313" key="7">
    <source>
        <dbReference type="Proteomes" id="UP000234857"/>
    </source>
</evidence>
<evidence type="ECO:0000256" key="4">
    <source>
        <dbReference type="ARBA" id="ARBA00025707"/>
    </source>
</evidence>
<dbReference type="Pfam" id="PF13847">
    <property type="entry name" value="Methyltransf_31"/>
    <property type="match status" value="1"/>
</dbReference>
<evidence type="ECO:0000313" key="6">
    <source>
        <dbReference type="EMBL" id="PLX16589.1"/>
    </source>
</evidence>
<organism evidence="6 7">
    <name type="scientific">Muiribacterium halophilum</name>
    <dbReference type="NCBI Taxonomy" id="2053465"/>
    <lineage>
        <taxon>Bacteria</taxon>
        <taxon>Candidatus Muiribacteriota</taxon>
        <taxon>Candidatus Muiribacteriia</taxon>
        <taxon>Candidatus Muiribacteriales</taxon>
        <taxon>Candidatus Muiribacteriaceae</taxon>
        <taxon>Candidatus Muiribacterium</taxon>
    </lineage>
</organism>
<dbReference type="GO" id="GO:0008168">
    <property type="term" value="F:methyltransferase activity"/>
    <property type="evidence" value="ECO:0007669"/>
    <property type="project" value="UniProtKB-KW"/>
</dbReference>
<dbReference type="Gene3D" id="3.40.50.150">
    <property type="entry name" value="Vaccinia Virus protein VP39"/>
    <property type="match status" value="1"/>
</dbReference>
<feature type="domain" description="Methyltransferase" evidence="5">
    <location>
        <begin position="51"/>
        <end position="172"/>
    </location>
</feature>
<evidence type="ECO:0000256" key="2">
    <source>
        <dbReference type="ARBA" id="ARBA00022603"/>
    </source>
</evidence>
<comment type="pathway">
    <text evidence="1">Lipid metabolism.</text>
</comment>
<name>A0A2N5ZD59_MUIH1</name>
<keyword evidence="3" id="KW-0808">Transferase</keyword>
<dbReference type="EMBL" id="PKTG01000110">
    <property type="protein sequence ID" value="PLX16589.1"/>
    <property type="molecule type" value="Genomic_DNA"/>
</dbReference>
<dbReference type="InterPro" id="IPR025714">
    <property type="entry name" value="Methyltranfer_dom"/>
</dbReference>
<dbReference type="PANTHER" id="PTHR44307:SF2">
    <property type="entry name" value="PHOSPHOETHANOLAMINE METHYLTRANSFERASE ISOFORM X1"/>
    <property type="match status" value="1"/>
</dbReference>
<protein>
    <recommendedName>
        <fullName evidence="5">Methyltransferase domain-containing protein</fullName>
    </recommendedName>
</protein>
<dbReference type="InterPro" id="IPR029063">
    <property type="entry name" value="SAM-dependent_MTases_sf"/>
</dbReference>
<accession>A0A2N5ZD59</accession>
<dbReference type="SUPFAM" id="SSF53335">
    <property type="entry name" value="S-adenosyl-L-methionine-dependent methyltransferases"/>
    <property type="match status" value="1"/>
</dbReference>
<dbReference type="CDD" id="cd02440">
    <property type="entry name" value="AdoMet_MTases"/>
    <property type="match status" value="1"/>
</dbReference>
<sequence>MSIKSMYDDVAQKDHSVKNAPFYDKKNIPEKFMTEVFGCGNPLKYQLKDDSCLNILDIGCGTGIDIYLSKELYKNGTFIGVDISLEMLRRAQNNFQDEDIETFFVQADINKLPFKEKVFDRIVSNACIHLVPEKTDVFNGIFNTLKEKGQIFISDIVIENAWKDPFFKEEFEATGGVFLYGGIQDEKSYFKTLKKAGLKSEILKKNYFDPAPQVIPLIKSKYQRKGEEFVDKVANELSQNLFSAVEYVAYKGQKPKIANICKKCDNSIHVPFKYEIDIRSEDIKRLIDKEINMIDCPYCGELYEPEESFMVACPPSEIIVKFPKDWKLFSELMEPEVSQAKENGVDIIYFYEPDKFINEVEHRYKKLKPLKRGIFQRLKDVFFS</sequence>
<comment type="caution">
    <text evidence="6">The sequence shown here is derived from an EMBL/GenBank/DDBJ whole genome shotgun (WGS) entry which is preliminary data.</text>
</comment>
<evidence type="ECO:0000259" key="5">
    <source>
        <dbReference type="Pfam" id="PF13847"/>
    </source>
</evidence>
<proteinExistence type="predicted"/>
<evidence type="ECO:0000256" key="1">
    <source>
        <dbReference type="ARBA" id="ARBA00005189"/>
    </source>
</evidence>
<gene>
    <name evidence="6" type="ORF">C0601_09880</name>
</gene>
<dbReference type="PANTHER" id="PTHR44307">
    <property type="entry name" value="PHOSPHOETHANOLAMINE METHYLTRANSFERASE"/>
    <property type="match status" value="1"/>
</dbReference>
<dbReference type="AlphaFoldDB" id="A0A2N5ZD59"/>
<dbReference type="GO" id="GO:0032259">
    <property type="term" value="P:methylation"/>
    <property type="evidence" value="ECO:0007669"/>
    <property type="project" value="UniProtKB-KW"/>
</dbReference>
<reference evidence="6 7" key="1">
    <citation type="submission" date="2017-11" db="EMBL/GenBank/DDBJ databases">
        <title>Genome-resolved metagenomics identifies genetic mobility, metabolic interactions, and unexpected diversity in perchlorate-reducing communities.</title>
        <authorList>
            <person name="Barnum T.P."/>
            <person name="Figueroa I.A."/>
            <person name="Carlstrom C.I."/>
            <person name="Lucas L.N."/>
            <person name="Engelbrektson A.L."/>
            <person name="Coates J.D."/>
        </authorList>
    </citation>
    <scope>NUCLEOTIDE SEQUENCE [LARGE SCALE GENOMIC DNA]</scope>
    <source>
        <strain evidence="6">BM706</strain>
    </source>
</reference>
<keyword evidence="2" id="KW-0489">Methyltransferase</keyword>